<feature type="region of interest" description="Disordered" evidence="2">
    <location>
        <begin position="1"/>
        <end position="74"/>
    </location>
</feature>
<dbReference type="RefSeq" id="WP_096762116.1">
    <property type="nucleotide sequence ID" value="NZ_CP104152.1"/>
</dbReference>
<organism evidence="3 4">
    <name type="scientific">Rhizobium sophoriradicis</name>
    <dbReference type="NCBI Taxonomy" id="1535245"/>
    <lineage>
        <taxon>Bacteria</taxon>
        <taxon>Pseudomonadati</taxon>
        <taxon>Pseudomonadota</taxon>
        <taxon>Alphaproteobacteria</taxon>
        <taxon>Hyphomicrobiales</taxon>
        <taxon>Rhizobiaceae</taxon>
        <taxon>Rhizobium/Agrobacterium group</taxon>
        <taxon>Rhizobium</taxon>
    </lineage>
</organism>
<evidence type="ECO:0000256" key="1">
    <source>
        <dbReference type="ARBA" id="ARBA00005701"/>
    </source>
</evidence>
<keyword evidence="4" id="KW-1185">Reference proteome</keyword>
<proteinExistence type="inferred from homology"/>
<accession>A0A2A5L049</accession>
<dbReference type="InterPro" id="IPR012875">
    <property type="entry name" value="SDHF4"/>
</dbReference>
<protein>
    <submittedName>
        <fullName evidence="3">DUF1674 domain-containing protein</fullName>
    </submittedName>
</protein>
<dbReference type="Pfam" id="PF07896">
    <property type="entry name" value="DUF1674"/>
    <property type="match status" value="1"/>
</dbReference>
<dbReference type="EMBL" id="NXDM01000002">
    <property type="protein sequence ID" value="PCK82679.1"/>
    <property type="molecule type" value="Genomic_DNA"/>
</dbReference>
<sequence>MQDADNDNSQTPTAEGSEPPRRMLSPAAQRALAEAEERRKNRTPLELPPEIGGRGGAEPARFGDYEVNGRAIDF</sequence>
<reference evidence="3 4" key="1">
    <citation type="submission" date="2017-09" db="EMBL/GenBank/DDBJ databases">
        <title>Comparative genomics of rhizobia isolated from Phaseolus vulgaris in China.</title>
        <authorList>
            <person name="Tong W."/>
        </authorList>
    </citation>
    <scope>NUCLEOTIDE SEQUENCE [LARGE SCALE GENOMIC DNA]</scope>
    <source>
        <strain evidence="3 4">L101</strain>
    </source>
</reference>
<evidence type="ECO:0000313" key="4">
    <source>
        <dbReference type="Proteomes" id="UP000218807"/>
    </source>
</evidence>
<comment type="caution">
    <text evidence="3">The sequence shown here is derived from an EMBL/GenBank/DDBJ whole genome shotgun (WGS) entry which is preliminary data.</text>
</comment>
<name>A0A2A5L049_9HYPH</name>
<comment type="similarity">
    <text evidence="1">Belongs to the SDHAF4 family.</text>
</comment>
<evidence type="ECO:0000256" key="2">
    <source>
        <dbReference type="SAM" id="MobiDB-lite"/>
    </source>
</evidence>
<gene>
    <name evidence="3" type="ORF">CPT34_03835</name>
</gene>
<dbReference type="Proteomes" id="UP000218807">
    <property type="component" value="Unassembled WGS sequence"/>
</dbReference>
<evidence type="ECO:0000313" key="3">
    <source>
        <dbReference type="EMBL" id="PCK82679.1"/>
    </source>
</evidence>
<dbReference type="AlphaFoldDB" id="A0A2A5L049"/>